<organism evidence="1">
    <name type="scientific">Photinus pyralis</name>
    <name type="common">Common eastern firefly</name>
    <name type="synonym">Lampyris pyralis</name>
    <dbReference type="NCBI Taxonomy" id="7054"/>
    <lineage>
        <taxon>Eukaryota</taxon>
        <taxon>Metazoa</taxon>
        <taxon>Ecdysozoa</taxon>
        <taxon>Arthropoda</taxon>
        <taxon>Hexapoda</taxon>
        <taxon>Insecta</taxon>
        <taxon>Pterygota</taxon>
        <taxon>Neoptera</taxon>
        <taxon>Endopterygota</taxon>
        <taxon>Coleoptera</taxon>
        <taxon>Polyphaga</taxon>
        <taxon>Elateriformia</taxon>
        <taxon>Elateroidea</taxon>
        <taxon>Lampyridae</taxon>
        <taxon>Lampyrinae</taxon>
        <taxon>Photinus</taxon>
    </lineage>
</organism>
<dbReference type="EMBL" id="GEZM01086085">
    <property type="protein sequence ID" value="JAV59788.1"/>
    <property type="molecule type" value="Transcribed_RNA"/>
</dbReference>
<protein>
    <submittedName>
        <fullName evidence="1">Uncharacterized protein</fullName>
    </submittedName>
</protein>
<proteinExistence type="predicted"/>
<evidence type="ECO:0000313" key="1">
    <source>
        <dbReference type="EMBL" id="JAV59788.1"/>
    </source>
</evidence>
<sequence>MIVTTNAHTVKHRTESVCMPNKYHPPPSNKPDLPSVVSSGIGFCANNPTAITPHIPPNPWTDVAPTGSSTPIMSINGIDTQAIRAPTDPIISAAQPSYRKHPAVIATRDPRTPLIISITSIFPFVRIKEYTKLTVPPPKDEIIVITAALAAYWYFDPDNPYVLPELKANHPHQRTKSPITALTGDPKGSGAIPLSYLPSLGPNISALAKADVPPIKCTGPDPAISTAPNCFRNPCVPQIQPAGTQYTKVFIKLNMQYALKLHLSAMAPLTIVVAVVANDI</sequence>
<name>A0A1Y1KGS2_PHOPY</name>
<dbReference type="AlphaFoldDB" id="A0A1Y1KGS2"/>
<accession>A0A1Y1KGS2</accession>
<reference evidence="1" key="1">
    <citation type="journal article" date="2016" name="Sci. Rep.">
        <title>Molecular characterization of firefly nuptial gifts: a multi-omics approach sheds light on postcopulatory sexual selection.</title>
        <authorList>
            <person name="Al-Wathiqui N."/>
            <person name="Fallon T.R."/>
            <person name="South A."/>
            <person name="Weng J.K."/>
            <person name="Lewis S.M."/>
        </authorList>
    </citation>
    <scope>NUCLEOTIDE SEQUENCE</scope>
</reference>